<keyword evidence="3" id="KW-0479">Metal-binding</keyword>
<evidence type="ECO:0000256" key="4">
    <source>
        <dbReference type="SAM" id="MobiDB-lite"/>
    </source>
</evidence>
<dbReference type="PRINTS" id="PR01576">
    <property type="entry name" value="PDEFORMYLASE"/>
</dbReference>
<keyword evidence="3" id="KW-0934">Plastid</keyword>
<evidence type="ECO:0000313" key="6">
    <source>
        <dbReference type="RefSeq" id="XP_010492278.1"/>
    </source>
</evidence>
<evidence type="ECO:0000313" key="5">
    <source>
        <dbReference type="Proteomes" id="UP000694864"/>
    </source>
</evidence>
<keyword evidence="5" id="KW-1185">Reference proteome</keyword>
<accession>A0ABM0XX63</accession>
<dbReference type="HAMAP" id="MF_00163">
    <property type="entry name" value="Pep_deformylase"/>
    <property type="match status" value="1"/>
</dbReference>
<keyword evidence="3" id="KW-0378">Hydrolase</keyword>
<dbReference type="InterPro" id="IPR036821">
    <property type="entry name" value="Peptide_deformylase_sf"/>
</dbReference>
<comment type="similarity">
    <text evidence="1 3">Belongs to the polypeptide deformylase family.</text>
</comment>
<dbReference type="NCBIfam" id="TIGR00079">
    <property type="entry name" value="pept_deformyl"/>
    <property type="match status" value="1"/>
</dbReference>
<keyword evidence="3" id="KW-0648">Protein biosynthesis</keyword>
<dbReference type="EC" id="3.5.1.88" evidence="2 3"/>
<keyword evidence="3" id="KW-0809">Transit peptide</keyword>
<comment type="function">
    <text evidence="3">Removes the formyl group from the N-terminal Met of newly synthesized proteins.</text>
</comment>
<dbReference type="NCBIfam" id="NF001159">
    <property type="entry name" value="PRK00150.1-3"/>
    <property type="match status" value="1"/>
</dbReference>
<keyword evidence="3" id="KW-0150">Chloroplast</keyword>
<dbReference type="PANTHER" id="PTHR10458:SF22">
    <property type="entry name" value="PEPTIDE DEFORMYLASE"/>
    <property type="match status" value="1"/>
</dbReference>
<proteinExistence type="inferred from homology"/>
<organism evidence="5 6">
    <name type="scientific">Camelina sativa</name>
    <name type="common">False flax</name>
    <name type="synonym">Myagrum sativum</name>
    <dbReference type="NCBI Taxonomy" id="90675"/>
    <lineage>
        <taxon>Eukaryota</taxon>
        <taxon>Viridiplantae</taxon>
        <taxon>Streptophyta</taxon>
        <taxon>Embryophyta</taxon>
        <taxon>Tracheophyta</taxon>
        <taxon>Spermatophyta</taxon>
        <taxon>Magnoliopsida</taxon>
        <taxon>eudicotyledons</taxon>
        <taxon>Gunneridae</taxon>
        <taxon>Pentapetalae</taxon>
        <taxon>rosids</taxon>
        <taxon>malvids</taxon>
        <taxon>Brassicales</taxon>
        <taxon>Brassicaceae</taxon>
        <taxon>Camelineae</taxon>
        <taxon>Camelina</taxon>
    </lineage>
</organism>
<dbReference type="SUPFAM" id="SSF56420">
    <property type="entry name" value="Peptide deformylase"/>
    <property type="match status" value="1"/>
</dbReference>
<sequence length="275" mass="30706">MAVCNCFLRAPPLSRLLLPVLSRRASSTLSPGYGRFKSTVMFSSAVNRSTPLTSPVRAAVKRVSRREDDEVASASDLEFETPLKIVEYPDPILRAKNKRIGVFDENLKNLVDAMFDVMYKTDGIGLSAPQVGLNVQLMVFNPAGEPGEGEEIVLVNPKINKFSDKLVPFDEGCLSFPGIYAEVVRPQSVKIDARDITGARFSISLSRLPARIFQHEYDHLEGVLFFDRMTDQVLDSIREELEALEKKYEEKTGLPSPERVQARQKRKAGVGFGKR</sequence>
<feature type="region of interest" description="Disordered" evidence="4">
    <location>
        <begin position="248"/>
        <end position="275"/>
    </location>
</feature>
<dbReference type="Proteomes" id="UP000694864">
    <property type="component" value="Chromosome 20"/>
</dbReference>
<comment type="subcellular location">
    <subcellularLocation>
        <location evidence="3">Plastid</location>
        <location evidence="3">Chloroplast</location>
    </subcellularLocation>
</comment>
<dbReference type="InterPro" id="IPR023635">
    <property type="entry name" value="Peptide_deformylase"/>
</dbReference>
<reference evidence="5" key="1">
    <citation type="journal article" date="2014" name="Nat. Commun.">
        <title>The emerging biofuel crop Camelina sativa retains a highly undifferentiated hexaploid genome structure.</title>
        <authorList>
            <person name="Kagale S."/>
            <person name="Koh C."/>
            <person name="Nixon J."/>
            <person name="Bollina V."/>
            <person name="Clarke W.E."/>
            <person name="Tuteja R."/>
            <person name="Spillane C."/>
            <person name="Robinson S.J."/>
            <person name="Links M.G."/>
            <person name="Clarke C."/>
            <person name="Higgins E.E."/>
            <person name="Huebert T."/>
            <person name="Sharpe A.G."/>
            <person name="Parkin I.A."/>
        </authorList>
    </citation>
    <scope>NUCLEOTIDE SEQUENCE [LARGE SCALE GENOMIC DNA]</scope>
    <source>
        <strain evidence="5">cv. DH55</strain>
    </source>
</reference>
<comment type="catalytic activity">
    <reaction evidence="3">
        <text>N-terminal N-formyl-L-methionyl-[peptide] + H2O = N-terminal L-methionyl-[peptide] + formate</text>
        <dbReference type="Rhea" id="RHEA:24420"/>
        <dbReference type="Rhea" id="RHEA-COMP:10639"/>
        <dbReference type="Rhea" id="RHEA-COMP:10640"/>
        <dbReference type="ChEBI" id="CHEBI:15377"/>
        <dbReference type="ChEBI" id="CHEBI:15740"/>
        <dbReference type="ChEBI" id="CHEBI:49298"/>
        <dbReference type="ChEBI" id="CHEBI:64731"/>
        <dbReference type="EC" id="3.5.1.88"/>
    </reaction>
</comment>
<dbReference type="CDD" id="cd00487">
    <property type="entry name" value="Pep_deformylase"/>
    <property type="match status" value="1"/>
</dbReference>
<dbReference type="Gene3D" id="3.90.45.10">
    <property type="entry name" value="Peptide deformylase"/>
    <property type="match status" value="1"/>
</dbReference>
<dbReference type="PANTHER" id="PTHR10458">
    <property type="entry name" value="PEPTIDE DEFORMYLASE"/>
    <property type="match status" value="1"/>
</dbReference>
<feature type="compositionally biased region" description="Basic residues" evidence="4">
    <location>
        <begin position="262"/>
        <end position="275"/>
    </location>
</feature>
<evidence type="ECO:0000256" key="3">
    <source>
        <dbReference type="RuleBase" id="RU362111"/>
    </source>
</evidence>
<reference evidence="6" key="2">
    <citation type="submission" date="2025-08" db="UniProtKB">
        <authorList>
            <consortium name="RefSeq"/>
        </authorList>
    </citation>
    <scope>IDENTIFICATION</scope>
    <source>
        <tissue evidence="6">Leaf</tissue>
    </source>
</reference>
<dbReference type="RefSeq" id="XP_010492278.1">
    <property type="nucleotide sequence ID" value="XM_010493976.2"/>
</dbReference>
<name>A0ABM0XX63_CAMSA</name>
<gene>
    <name evidence="6" type="primary">LOC104769702</name>
</gene>
<evidence type="ECO:0000256" key="1">
    <source>
        <dbReference type="ARBA" id="ARBA00010759"/>
    </source>
</evidence>
<evidence type="ECO:0000256" key="2">
    <source>
        <dbReference type="ARBA" id="ARBA00012175"/>
    </source>
</evidence>
<dbReference type="GeneID" id="104769702"/>
<dbReference type="Pfam" id="PF01327">
    <property type="entry name" value="Pep_deformylase"/>
    <property type="match status" value="1"/>
</dbReference>
<protein>
    <recommendedName>
        <fullName evidence="2 3">Peptide deformylase</fullName>
        <ecNumber evidence="2 3">3.5.1.88</ecNumber>
    </recommendedName>
</protein>